<protein>
    <submittedName>
        <fullName evidence="1">Uncharacterized protein</fullName>
    </submittedName>
</protein>
<dbReference type="Proteomes" id="UP000214720">
    <property type="component" value="Unassembled WGS sequence"/>
</dbReference>
<proteinExistence type="predicted"/>
<sequence>MASKRKIVGNTAIVAPESSDLERLVPDLQNWPKSWSFEEQDIPFGQDLVKIFTPYLLHLLDSGYSRKTLHQHRDFIWMLGGRLVEERQLYRELRRLDAHSILLRYIDEQDGGPLLDDRSEREQGLFDATCRKLCRFLNAA</sequence>
<dbReference type="eggNOG" id="ENOG5033J6K">
    <property type="taxonomic scope" value="Bacteria"/>
</dbReference>
<dbReference type="AlphaFoldDB" id="A0A226WRU8"/>
<accession>A0A226WRU8</accession>
<comment type="caution">
    <text evidence="1">The sequence shown here is derived from an EMBL/GenBank/DDBJ whole genome shotgun (WGS) entry which is preliminary data.</text>
</comment>
<gene>
    <name evidence="1" type="ORF">BSU04_34130</name>
</gene>
<evidence type="ECO:0000313" key="2">
    <source>
        <dbReference type="Proteomes" id="UP000214720"/>
    </source>
</evidence>
<dbReference type="EMBL" id="MTHB01000234">
    <property type="protein sequence ID" value="OXC73911.1"/>
    <property type="molecule type" value="Genomic_DNA"/>
</dbReference>
<reference evidence="2" key="1">
    <citation type="submission" date="2017-01" db="EMBL/GenBank/DDBJ databases">
        <title>Genome Analysis of Deinococcus marmoris KOPRI26562.</title>
        <authorList>
            <person name="Kim J.H."/>
            <person name="Oh H.-M."/>
        </authorList>
    </citation>
    <scope>NUCLEOTIDE SEQUENCE [LARGE SCALE GENOMIC DNA]</scope>
    <source>
        <strain evidence="2">PAMC 26633</strain>
    </source>
</reference>
<organism evidence="1 2">
    <name type="scientific">Caballeronia sordidicola</name>
    <name type="common">Burkholderia sordidicola</name>
    <dbReference type="NCBI Taxonomy" id="196367"/>
    <lineage>
        <taxon>Bacteria</taxon>
        <taxon>Pseudomonadati</taxon>
        <taxon>Pseudomonadota</taxon>
        <taxon>Betaproteobacteria</taxon>
        <taxon>Burkholderiales</taxon>
        <taxon>Burkholderiaceae</taxon>
        <taxon>Caballeronia</taxon>
    </lineage>
</organism>
<evidence type="ECO:0000313" key="1">
    <source>
        <dbReference type="EMBL" id="OXC73911.1"/>
    </source>
</evidence>
<name>A0A226WRU8_CABSO</name>